<dbReference type="KEGG" id="bmic:BMR1_03g04705"/>
<dbReference type="Gene3D" id="3.30.60.270">
    <property type="match status" value="1"/>
</dbReference>
<evidence type="ECO:0000256" key="7">
    <source>
        <dbReference type="SAM" id="SignalP"/>
    </source>
</evidence>
<evidence type="ECO:0000256" key="2">
    <source>
        <dbReference type="ARBA" id="ARBA00022737"/>
    </source>
</evidence>
<keyword evidence="2" id="KW-0677">Repeat</keyword>
<keyword evidence="10" id="KW-1185">Reference proteome</keyword>
<evidence type="ECO:0000256" key="6">
    <source>
        <dbReference type="SAM" id="Phobius"/>
    </source>
</evidence>
<feature type="region of interest" description="Disordered" evidence="5">
    <location>
        <begin position="818"/>
        <end position="839"/>
    </location>
</feature>
<keyword evidence="7" id="KW-0732">Signal</keyword>
<keyword evidence="4" id="KW-0325">Glycoprotein</keyword>
<organism evidence="9 10">
    <name type="scientific">Babesia microti (strain RI)</name>
    <dbReference type="NCBI Taxonomy" id="1133968"/>
    <lineage>
        <taxon>Eukaryota</taxon>
        <taxon>Sar</taxon>
        <taxon>Alveolata</taxon>
        <taxon>Apicomplexa</taxon>
        <taxon>Aconoidasida</taxon>
        <taxon>Piroplasmida</taxon>
        <taxon>Babesiidae</taxon>
        <taxon>Babesia</taxon>
    </lineage>
</organism>
<evidence type="ECO:0000256" key="1">
    <source>
        <dbReference type="ARBA" id="ARBA00004370"/>
    </source>
</evidence>
<dbReference type="PANTHER" id="PTHR12106">
    <property type="entry name" value="SORTILIN RELATED"/>
    <property type="match status" value="1"/>
</dbReference>
<dbReference type="InterPro" id="IPR050310">
    <property type="entry name" value="VPS10-sortilin"/>
</dbReference>
<evidence type="ECO:0000256" key="3">
    <source>
        <dbReference type="ARBA" id="ARBA00023136"/>
    </source>
</evidence>
<dbReference type="Gene3D" id="2.10.70.80">
    <property type="match status" value="1"/>
</dbReference>
<feature type="signal peptide" evidence="7">
    <location>
        <begin position="1"/>
        <end position="21"/>
    </location>
</feature>
<feature type="chain" id="PRO_5012481276" evidence="7">
    <location>
        <begin position="22"/>
        <end position="853"/>
    </location>
</feature>
<feature type="compositionally biased region" description="Basic and acidic residues" evidence="5">
    <location>
        <begin position="830"/>
        <end position="839"/>
    </location>
</feature>
<dbReference type="Pfam" id="PF15902">
    <property type="entry name" value="Sortilin-Vps10"/>
    <property type="match status" value="1"/>
</dbReference>
<dbReference type="PANTHER" id="PTHR12106:SF27">
    <property type="entry name" value="SORTILIN-RELATED RECEPTOR"/>
    <property type="match status" value="1"/>
</dbReference>
<dbReference type="InterPro" id="IPR031778">
    <property type="entry name" value="Sortilin_N"/>
</dbReference>
<feature type="transmembrane region" description="Helical" evidence="6">
    <location>
        <begin position="734"/>
        <end position="753"/>
    </location>
</feature>
<reference evidence="9 10" key="3">
    <citation type="journal article" date="2016" name="Sci. Rep.">
        <title>Genome-wide diversity and gene expression profiling of Babesia microti isolates identify polymorphic genes that mediate host-pathogen interactions.</title>
        <authorList>
            <person name="Silva J.C."/>
            <person name="Cornillot E."/>
            <person name="McCracken C."/>
            <person name="Usmani-Brown S."/>
            <person name="Dwivedi A."/>
            <person name="Ifeonu O.O."/>
            <person name="Crabtree J."/>
            <person name="Gotia H.T."/>
            <person name="Virji A.Z."/>
            <person name="Reynes C."/>
            <person name="Colinge J."/>
            <person name="Kumar V."/>
            <person name="Lawres L."/>
            <person name="Pazzi J.E."/>
            <person name="Pablo J.V."/>
            <person name="Hung C."/>
            <person name="Brancato J."/>
            <person name="Kumari P."/>
            <person name="Orvis J."/>
            <person name="Tretina K."/>
            <person name="Chibucos M."/>
            <person name="Ott S."/>
            <person name="Sadzewicz L."/>
            <person name="Sengamalay N."/>
            <person name="Shetty A.C."/>
            <person name="Su Q."/>
            <person name="Tallon L."/>
            <person name="Fraser C.M."/>
            <person name="Frutos R."/>
            <person name="Molina D.M."/>
            <person name="Krause P.J."/>
            <person name="Ben Mamoun C."/>
        </authorList>
    </citation>
    <scope>NUCLEOTIDE SEQUENCE [LARGE SCALE GENOMIC DNA]</scope>
    <source>
        <strain evidence="9 10">RI</strain>
    </source>
</reference>
<reference evidence="9 10" key="1">
    <citation type="journal article" date="2012" name="Nucleic Acids Res.">
        <title>Sequencing of the smallest Apicomplexan genome from the human pathogen Babesia microti.</title>
        <authorList>
            <person name="Cornillot E."/>
            <person name="Hadj-Kaddour K."/>
            <person name="Dassouli A."/>
            <person name="Noel B."/>
            <person name="Ranwez V."/>
            <person name="Vacherie B."/>
            <person name="Augagneur Y."/>
            <person name="Bres V."/>
            <person name="Duclos A."/>
            <person name="Randazzo S."/>
            <person name="Carcy B."/>
            <person name="Debierre-Grockiego F."/>
            <person name="Delbecq S."/>
            <person name="Moubri-Menage K."/>
            <person name="Shams-Eldin H."/>
            <person name="Usmani-Brown S."/>
            <person name="Bringaud F."/>
            <person name="Wincker P."/>
            <person name="Vivares C.P."/>
            <person name="Schwarz R.T."/>
            <person name="Schetters T.P."/>
            <person name="Krause P.J."/>
            <person name="Gorenflot A."/>
            <person name="Berry V."/>
            <person name="Barbe V."/>
            <person name="Ben Mamoun C."/>
        </authorList>
    </citation>
    <scope>NUCLEOTIDE SEQUENCE [LARGE SCALE GENOMIC DNA]</scope>
    <source>
        <strain evidence="9 10">RI</strain>
    </source>
</reference>
<feature type="compositionally biased region" description="Polar residues" evidence="5">
    <location>
        <begin position="818"/>
        <end position="829"/>
    </location>
</feature>
<dbReference type="SMART" id="SM00602">
    <property type="entry name" value="VPS10"/>
    <property type="match status" value="1"/>
</dbReference>
<dbReference type="RefSeq" id="XP_021338834.1">
    <property type="nucleotide sequence ID" value="XM_021482300.1"/>
</dbReference>
<dbReference type="InterPro" id="IPR031777">
    <property type="entry name" value="Sortilin_C"/>
</dbReference>
<dbReference type="InterPro" id="IPR015943">
    <property type="entry name" value="WD40/YVTN_repeat-like_dom_sf"/>
</dbReference>
<keyword evidence="6" id="KW-0812">Transmembrane</keyword>
<proteinExistence type="predicted"/>
<evidence type="ECO:0000259" key="8">
    <source>
        <dbReference type="SMART" id="SM00602"/>
    </source>
</evidence>
<evidence type="ECO:0000256" key="4">
    <source>
        <dbReference type="ARBA" id="ARBA00023180"/>
    </source>
</evidence>
<accession>A0A1R4ACG7</accession>
<dbReference type="Gene3D" id="2.130.10.10">
    <property type="entry name" value="YVTN repeat-like/Quinoprotein amine dehydrogenase"/>
    <property type="match status" value="1"/>
</dbReference>
<dbReference type="GeneID" id="24425588"/>
<keyword evidence="6" id="KW-1133">Transmembrane helix</keyword>
<dbReference type="Pfam" id="PF15901">
    <property type="entry name" value="Sortilin_C"/>
    <property type="match status" value="1"/>
</dbReference>
<dbReference type="GO" id="GO:0006892">
    <property type="term" value="P:post-Golgi vesicle-mediated transport"/>
    <property type="evidence" value="ECO:0007669"/>
    <property type="project" value="TreeGrafter"/>
</dbReference>
<dbReference type="EMBL" id="LN871598">
    <property type="protein sequence ID" value="SJK86711.1"/>
    <property type="molecule type" value="Genomic_DNA"/>
</dbReference>
<dbReference type="AlphaFoldDB" id="A0A1R4ACG7"/>
<name>A0A1R4ACG7_BABMR</name>
<comment type="subcellular location">
    <subcellularLocation>
        <location evidence="1">Membrane</location>
    </subcellularLocation>
</comment>
<evidence type="ECO:0000256" key="5">
    <source>
        <dbReference type="SAM" id="MobiDB-lite"/>
    </source>
</evidence>
<gene>
    <name evidence="9" type="ORF">BMR1_03g04705</name>
</gene>
<evidence type="ECO:0000313" key="10">
    <source>
        <dbReference type="Proteomes" id="UP000002899"/>
    </source>
</evidence>
<reference evidence="9 10" key="2">
    <citation type="journal article" date="2013" name="PLoS ONE">
        <title>Whole genome mapping and re-organization of the nuclear and mitochondrial genomes of Babesia microti isolates.</title>
        <authorList>
            <person name="Cornillot E."/>
            <person name="Dassouli A."/>
            <person name="Garg A."/>
            <person name="Pachikara N."/>
            <person name="Randazzo S."/>
            <person name="Depoix D."/>
            <person name="Carcy B."/>
            <person name="Delbecq S."/>
            <person name="Frutos R."/>
            <person name="Silva J.C."/>
            <person name="Sutton R."/>
            <person name="Krause P.J."/>
            <person name="Mamoun C.B."/>
        </authorList>
    </citation>
    <scope>NUCLEOTIDE SEQUENCE [LARGE SCALE GENOMIC DNA]</scope>
    <source>
        <strain evidence="9 10">RI</strain>
    </source>
</reference>
<dbReference type="InterPro" id="IPR006581">
    <property type="entry name" value="VPS10"/>
</dbReference>
<dbReference type="OrthoDB" id="443634at2759"/>
<keyword evidence="3 6" id="KW-0472">Membrane</keyword>
<feature type="domain" description="VPS10" evidence="8">
    <location>
        <begin position="68"/>
        <end position="727"/>
    </location>
</feature>
<evidence type="ECO:0000313" key="9">
    <source>
        <dbReference type="EMBL" id="SJK86711.1"/>
    </source>
</evidence>
<dbReference type="GO" id="GO:0005794">
    <property type="term" value="C:Golgi apparatus"/>
    <property type="evidence" value="ECO:0007669"/>
    <property type="project" value="TreeGrafter"/>
</dbReference>
<dbReference type="Proteomes" id="UP000002899">
    <property type="component" value="Chromosome III"/>
</dbReference>
<dbReference type="SUPFAM" id="SSF110296">
    <property type="entry name" value="Oligoxyloglucan reducing end-specific cellobiohydrolase"/>
    <property type="match status" value="1"/>
</dbReference>
<dbReference type="GO" id="GO:0016020">
    <property type="term" value="C:membrane"/>
    <property type="evidence" value="ECO:0007669"/>
    <property type="project" value="UniProtKB-SubCell"/>
</dbReference>
<dbReference type="VEuPathDB" id="PiroplasmaDB:BMR1_03g04705"/>
<protein>
    <submittedName>
        <fullName evidence="9">Vacuolar protein sorting/targeting protein 10</fullName>
    </submittedName>
</protein>
<sequence>MNTYTISLLYIIVPLFTLSLTSNNAVSPEKPKQKADKETDVSKKKVSVSEVNFDSNVEDIVWCGHDHMIVLLKTLKGRIYRSADSGKQWYEITSNIKNKLQNPKDQDTFAVENLIVNELDKNIVIVIGNGNHHFISHNTGLDFHSLNFPHVINTWLFHPTKGSWALVSTWTPACYDNNSTEDCVHDLYYTKNLGRSFELVKRYVSQFSWGDKSIHQEDIVYMTTFSQESGSQPRFEGWSSNVDFIYTNNFGKTFIKLIPGGNKFLVSNGYIFVATTDDVLKQTVKLYVSRNGGSTFELAKLPVDLEEKSYTIIDTSEGAVVIHVNHSSSDSNIGNVYISDADGINYTLSLPNNVRSSSGECEFDRIFSVEGVYIANFKDTSEYMPNPFNKFQYKMPNQMGKENDRGKKSKGKSEDVVRTVISFNKGGSWNYIKAPKVDSLGNKYDCEKDKCYLHLHGITHFHQYAPFYSIENAVGLVMGTGNVGDHLRYESNEVNTFFSSDGGLTWIEAHKGAFIYEFGDHGGLIVMADDQRKVNQVVFSWDQGHSWFDFELGKFGLDVDNIVIEPNSSVTEFLLYGTRNGIGILYHLDFSTLGQPICHGIWSVNSESSDYETWSPSDGTSNNCLLGKQITYTRRKPTSACFNGKDFKVSSERKICKCTREDFECNYGFTRKIGSLECEPDPEIMIYKGCTSSGIFFADAYRKVPGDVCEGGWTPSKIPVPCPAHSPFTLGSKLIITFMIFLIIAMLVATYLSNSMEFRHIFRNFGFDSFQNVQYAPLGKKGHSKNSKFEPELGFIDAEQDEEDAPALMDYMGSEFESTSLQHTNSTLNRSHDRGDFRRSQQIKRNHEPLELL</sequence>